<reference evidence="13 14" key="1">
    <citation type="submission" date="2020-08" db="EMBL/GenBank/DDBJ databases">
        <title>Genome public.</title>
        <authorList>
            <person name="Liu C."/>
            <person name="Sun Q."/>
        </authorList>
    </citation>
    <scope>NUCLEOTIDE SEQUENCE [LARGE SCALE GENOMIC DNA]</scope>
    <source>
        <strain evidence="13 14">NSJ-37</strain>
    </source>
</reference>
<evidence type="ECO:0000256" key="7">
    <source>
        <dbReference type="ARBA" id="ARBA00022777"/>
    </source>
</evidence>
<dbReference type="EC" id="2.7.13.3" evidence="3"/>
<accession>A0ABR7N3H7</accession>
<evidence type="ECO:0000256" key="5">
    <source>
        <dbReference type="ARBA" id="ARBA00022679"/>
    </source>
</evidence>
<dbReference type="GO" id="GO:0016301">
    <property type="term" value="F:kinase activity"/>
    <property type="evidence" value="ECO:0007669"/>
    <property type="project" value="UniProtKB-KW"/>
</dbReference>
<dbReference type="Pfam" id="PF02518">
    <property type="entry name" value="HATPase_c"/>
    <property type="match status" value="1"/>
</dbReference>
<comment type="catalytic activity">
    <reaction evidence="1">
        <text>ATP + protein L-histidine = ADP + protein N-phospho-L-histidine.</text>
        <dbReference type="EC" id="2.7.13.3"/>
    </reaction>
</comment>
<evidence type="ECO:0000256" key="4">
    <source>
        <dbReference type="ARBA" id="ARBA00022475"/>
    </source>
</evidence>
<evidence type="ECO:0000256" key="10">
    <source>
        <dbReference type="ARBA" id="ARBA00023136"/>
    </source>
</evidence>
<proteinExistence type="predicted"/>
<dbReference type="RefSeq" id="WP_022464413.1">
    <property type="nucleotide sequence ID" value="NZ_JACRSX010000010.1"/>
</dbReference>
<evidence type="ECO:0000256" key="11">
    <source>
        <dbReference type="SAM" id="Phobius"/>
    </source>
</evidence>
<keyword evidence="4" id="KW-1003">Cell membrane</keyword>
<dbReference type="InterPro" id="IPR036890">
    <property type="entry name" value="HATPase_C_sf"/>
</dbReference>
<dbReference type="SMART" id="SM00387">
    <property type="entry name" value="HATPase_c"/>
    <property type="match status" value="1"/>
</dbReference>
<organism evidence="13 14">
    <name type="scientific">Jutongia huaianensis</name>
    <dbReference type="NCBI Taxonomy" id="2763668"/>
    <lineage>
        <taxon>Bacteria</taxon>
        <taxon>Bacillati</taxon>
        <taxon>Bacillota</taxon>
        <taxon>Clostridia</taxon>
        <taxon>Lachnospirales</taxon>
        <taxon>Lachnospiraceae</taxon>
        <taxon>Jutongia</taxon>
    </lineage>
</organism>
<keyword evidence="8 11" id="KW-1133">Transmembrane helix</keyword>
<dbReference type="InterPro" id="IPR005467">
    <property type="entry name" value="His_kinase_dom"/>
</dbReference>
<sequence>MNWKRYLQDKRVEILIFMVGVIIEAVFLAACQVETELFLVAVLVPLVAWLFCLLYDYYRKNSFYRRLFQNLDRMDQKYLVLETLESPRFYDGELLKEALYEANKSMTEHVNESRRVMREFKDFIEMWVHQVKLPVASLLLLCHNHPDENNKKYMEQLRRIDRYTEQVLYYTRAEHAEKDYLIQECSLAGIIHHIAMKNKDDLLENKVEFQVENCDLSVVTDEKWMEFVLDQIVNNSIKYRRKEGARIRITARKDNRQTILSVWDNGIGIASGDLPRLFEKSFTGSNGRIFHHMEEKSTGMGLYIAYNMCEKLGHKIKVESEEGEYTRINITFL</sequence>
<evidence type="ECO:0000256" key="9">
    <source>
        <dbReference type="ARBA" id="ARBA00023012"/>
    </source>
</evidence>
<keyword evidence="9" id="KW-0902">Two-component regulatory system</keyword>
<keyword evidence="7 13" id="KW-0418">Kinase</keyword>
<dbReference type="InterPro" id="IPR003594">
    <property type="entry name" value="HATPase_dom"/>
</dbReference>
<dbReference type="PROSITE" id="PS50109">
    <property type="entry name" value="HIS_KIN"/>
    <property type="match status" value="1"/>
</dbReference>
<dbReference type="PANTHER" id="PTHR45453">
    <property type="entry name" value="PHOSPHATE REGULON SENSOR PROTEIN PHOR"/>
    <property type="match status" value="1"/>
</dbReference>
<evidence type="ECO:0000313" key="13">
    <source>
        <dbReference type="EMBL" id="MBC8562612.1"/>
    </source>
</evidence>
<keyword evidence="10 11" id="KW-0472">Membrane</keyword>
<dbReference type="SUPFAM" id="SSF55874">
    <property type="entry name" value="ATPase domain of HSP90 chaperone/DNA topoisomerase II/histidine kinase"/>
    <property type="match status" value="1"/>
</dbReference>
<keyword evidence="5" id="KW-0808">Transferase</keyword>
<protein>
    <recommendedName>
        <fullName evidence="3">histidine kinase</fullName>
        <ecNumber evidence="3">2.7.13.3</ecNumber>
    </recommendedName>
</protein>
<dbReference type="Proteomes" id="UP000606193">
    <property type="component" value="Unassembled WGS sequence"/>
</dbReference>
<keyword evidence="14" id="KW-1185">Reference proteome</keyword>
<gene>
    <name evidence="13" type="ORF">H8704_08230</name>
</gene>
<evidence type="ECO:0000256" key="2">
    <source>
        <dbReference type="ARBA" id="ARBA00004651"/>
    </source>
</evidence>
<comment type="caution">
    <text evidence="13">The sequence shown here is derived from an EMBL/GenBank/DDBJ whole genome shotgun (WGS) entry which is preliminary data.</text>
</comment>
<dbReference type="PANTHER" id="PTHR45453:SF2">
    <property type="entry name" value="HISTIDINE KINASE"/>
    <property type="match status" value="1"/>
</dbReference>
<keyword evidence="6 11" id="KW-0812">Transmembrane</keyword>
<dbReference type="Gene3D" id="3.30.565.10">
    <property type="entry name" value="Histidine kinase-like ATPase, C-terminal domain"/>
    <property type="match status" value="1"/>
</dbReference>
<feature type="transmembrane region" description="Helical" evidence="11">
    <location>
        <begin position="37"/>
        <end position="58"/>
    </location>
</feature>
<evidence type="ECO:0000259" key="12">
    <source>
        <dbReference type="PROSITE" id="PS50109"/>
    </source>
</evidence>
<comment type="subcellular location">
    <subcellularLocation>
        <location evidence="2">Cell membrane</location>
        <topology evidence="2">Multi-pass membrane protein</topology>
    </subcellularLocation>
</comment>
<dbReference type="InterPro" id="IPR050351">
    <property type="entry name" value="BphY/WalK/GraS-like"/>
</dbReference>
<evidence type="ECO:0000256" key="6">
    <source>
        <dbReference type="ARBA" id="ARBA00022692"/>
    </source>
</evidence>
<name>A0ABR7N3H7_9FIRM</name>
<feature type="transmembrane region" description="Helical" evidence="11">
    <location>
        <begin position="12"/>
        <end position="31"/>
    </location>
</feature>
<feature type="domain" description="Histidine kinase" evidence="12">
    <location>
        <begin position="126"/>
        <end position="333"/>
    </location>
</feature>
<dbReference type="EMBL" id="JACRSX010000010">
    <property type="protein sequence ID" value="MBC8562612.1"/>
    <property type="molecule type" value="Genomic_DNA"/>
</dbReference>
<evidence type="ECO:0000313" key="14">
    <source>
        <dbReference type="Proteomes" id="UP000606193"/>
    </source>
</evidence>
<evidence type="ECO:0000256" key="8">
    <source>
        <dbReference type="ARBA" id="ARBA00022989"/>
    </source>
</evidence>
<evidence type="ECO:0000256" key="1">
    <source>
        <dbReference type="ARBA" id="ARBA00000085"/>
    </source>
</evidence>
<evidence type="ECO:0000256" key="3">
    <source>
        <dbReference type="ARBA" id="ARBA00012438"/>
    </source>
</evidence>